<dbReference type="Proteomes" id="UP001218218">
    <property type="component" value="Unassembled WGS sequence"/>
</dbReference>
<feature type="chain" id="PRO_5042229774" evidence="2">
    <location>
        <begin position="20"/>
        <end position="176"/>
    </location>
</feature>
<feature type="signal peptide" evidence="2">
    <location>
        <begin position="1"/>
        <end position="19"/>
    </location>
</feature>
<evidence type="ECO:0000256" key="1">
    <source>
        <dbReference type="SAM" id="MobiDB-lite"/>
    </source>
</evidence>
<proteinExistence type="predicted"/>
<reference evidence="3" key="1">
    <citation type="submission" date="2023-03" db="EMBL/GenBank/DDBJ databases">
        <title>Massive genome expansion in bonnet fungi (Mycena s.s.) driven by repeated elements and novel gene families across ecological guilds.</title>
        <authorList>
            <consortium name="Lawrence Berkeley National Laboratory"/>
            <person name="Harder C.B."/>
            <person name="Miyauchi S."/>
            <person name="Viragh M."/>
            <person name="Kuo A."/>
            <person name="Thoen E."/>
            <person name="Andreopoulos B."/>
            <person name="Lu D."/>
            <person name="Skrede I."/>
            <person name="Drula E."/>
            <person name="Henrissat B."/>
            <person name="Morin E."/>
            <person name="Kohler A."/>
            <person name="Barry K."/>
            <person name="LaButti K."/>
            <person name="Morin E."/>
            <person name="Salamov A."/>
            <person name="Lipzen A."/>
            <person name="Mereny Z."/>
            <person name="Hegedus B."/>
            <person name="Baldrian P."/>
            <person name="Stursova M."/>
            <person name="Weitz H."/>
            <person name="Taylor A."/>
            <person name="Grigoriev I.V."/>
            <person name="Nagy L.G."/>
            <person name="Martin F."/>
            <person name="Kauserud H."/>
        </authorList>
    </citation>
    <scope>NUCLEOTIDE SEQUENCE</scope>
    <source>
        <strain evidence="3">CBHHK002</strain>
    </source>
</reference>
<organism evidence="3 4">
    <name type="scientific">Mycena albidolilacea</name>
    <dbReference type="NCBI Taxonomy" id="1033008"/>
    <lineage>
        <taxon>Eukaryota</taxon>
        <taxon>Fungi</taxon>
        <taxon>Dikarya</taxon>
        <taxon>Basidiomycota</taxon>
        <taxon>Agaricomycotina</taxon>
        <taxon>Agaricomycetes</taxon>
        <taxon>Agaricomycetidae</taxon>
        <taxon>Agaricales</taxon>
        <taxon>Marasmiineae</taxon>
        <taxon>Mycenaceae</taxon>
        <taxon>Mycena</taxon>
    </lineage>
</organism>
<protein>
    <submittedName>
        <fullName evidence="3">Uncharacterized protein</fullName>
    </submittedName>
</protein>
<keyword evidence="4" id="KW-1185">Reference proteome</keyword>
<dbReference type="AlphaFoldDB" id="A0AAD7EXX4"/>
<feature type="compositionally biased region" description="Low complexity" evidence="1">
    <location>
        <begin position="127"/>
        <end position="141"/>
    </location>
</feature>
<evidence type="ECO:0000313" key="4">
    <source>
        <dbReference type="Proteomes" id="UP001218218"/>
    </source>
</evidence>
<evidence type="ECO:0000256" key="2">
    <source>
        <dbReference type="SAM" id="SignalP"/>
    </source>
</evidence>
<name>A0AAD7EXX4_9AGAR</name>
<feature type="region of interest" description="Disordered" evidence="1">
    <location>
        <begin position="127"/>
        <end position="146"/>
    </location>
</feature>
<accession>A0AAD7EXX4</accession>
<gene>
    <name evidence="3" type="ORF">DFH08DRAFT_933693</name>
</gene>
<dbReference type="EMBL" id="JARIHO010000009">
    <property type="protein sequence ID" value="KAJ7355920.1"/>
    <property type="molecule type" value="Genomic_DNA"/>
</dbReference>
<keyword evidence="2" id="KW-0732">Signal</keyword>
<sequence>MVLAAWQLLALGLVTPCLELGDQTATAAILGVDSQGRTTYAVQQIQIDEGTELPLTGTLVEGSDHVFFTFSHTIGEKTFIEGYDCGLENGGAVCSGTGVDSDTPLTTSTVTSLGFYVFDIVSTAAPSTPTSPGSNSPTNTGLAGTVPSATRNSSLKVAGSISGAFMGLAVVAYGLL</sequence>
<evidence type="ECO:0000313" key="3">
    <source>
        <dbReference type="EMBL" id="KAJ7355920.1"/>
    </source>
</evidence>
<comment type="caution">
    <text evidence="3">The sequence shown here is derived from an EMBL/GenBank/DDBJ whole genome shotgun (WGS) entry which is preliminary data.</text>
</comment>